<reference evidence="3" key="2">
    <citation type="submission" date="2021-03" db="UniProtKB">
        <authorList>
            <consortium name="EnsemblPlants"/>
        </authorList>
    </citation>
    <scope>IDENTIFICATION</scope>
</reference>
<evidence type="ECO:0000259" key="2">
    <source>
        <dbReference type="Pfam" id="PF14392"/>
    </source>
</evidence>
<accession>A0A803MUJ9</accession>
<feature type="compositionally biased region" description="Basic and acidic residues" evidence="1">
    <location>
        <begin position="413"/>
        <end position="424"/>
    </location>
</feature>
<feature type="region of interest" description="Disordered" evidence="1">
    <location>
        <begin position="495"/>
        <end position="514"/>
    </location>
</feature>
<feature type="compositionally biased region" description="Low complexity" evidence="1">
    <location>
        <begin position="452"/>
        <end position="466"/>
    </location>
</feature>
<keyword evidence="4" id="KW-1185">Reference proteome</keyword>
<organism evidence="3 4">
    <name type="scientific">Chenopodium quinoa</name>
    <name type="common">Quinoa</name>
    <dbReference type="NCBI Taxonomy" id="63459"/>
    <lineage>
        <taxon>Eukaryota</taxon>
        <taxon>Viridiplantae</taxon>
        <taxon>Streptophyta</taxon>
        <taxon>Embryophyta</taxon>
        <taxon>Tracheophyta</taxon>
        <taxon>Spermatophyta</taxon>
        <taxon>Magnoliopsida</taxon>
        <taxon>eudicotyledons</taxon>
        <taxon>Gunneridae</taxon>
        <taxon>Pentapetalae</taxon>
        <taxon>Caryophyllales</taxon>
        <taxon>Chenopodiaceae</taxon>
        <taxon>Chenopodioideae</taxon>
        <taxon>Atripliceae</taxon>
        <taxon>Chenopodium</taxon>
    </lineage>
</organism>
<sequence length="543" mass="60607">MSYNVIWRYWDDRRFTTPLVQRLVSRFCLRGYSVPLNLNLHLVELWVRVEGLPIRYSTPEIASTVLSHIGEVTMVDDSNGQFPILYHHFKILVDLSLPLIPGCYFPTINNQVTWVRFNYEGIFRLCKKCGFVGHSKNFCAAEQESITYHLEARFCQLHESSAPVLYSPTDTNLYSNALPGIRPTRSIWTIEVYFGNYDDEDPLENSVDSRPSDYESGGLNFPLDSQDTQSGSTVHNRASVTSIPRLIPPPDPGVFRSSRHEINLESLGSDESNVNPHLANPHDGWRKNLSSFDERIYMHSPLVGSGLADLFMKGRVILDRVGRCGPKLFQQKSAHLQPLGLIEMTRFLIQDPFRAGPSNWEAPSATAAASPSPSLSLSFPIENFERLGYIADSSSNAFEFPLTPDSFAASDSSNHDSLDSDHGSSDSVHTLSNSNTVVPMDFSPPQLPPALPASVSSPPKSHSCSPLRKVGGKLRTYSSLKLRKSGEKMWEWVKQHGPRKRSGVQIKPSTPPLPDDMLQHSLTSGCLPCFLPYKRRKANCGTS</sequence>
<dbReference type="PANTHER" id="PTHR31286:SF167">
    <property type="entry name" value="OS09G0268800 PROTEIN"/>
    <property type="match status" value="1"/>
</dbReference>
<dbReference type="OMA" id="DERIYMH"/>
<proteinExistence type="predicted"/>
<feature type="compositionally biased region" description="Polar residues" evidence="1">
    <location>
        <begin position="428"/>
        <end position="437"/>
    </location>
</feature>
<dbReference type="Gramene" id="AUR62035511-RA">
    <property type="protein sequence ID" value="AUR62035511-RA:cds"/>
    <property type="gene ID" value="AUR62035511"/>
</dbReference>
<protein>
    <recommendedName>
        <fullName evidence="2">Zinc knuckle CX2CX4HX4C domain-containing protein</fullName>
    </recommendedName>
</protein>
<dbReference type="InterPro" id="IPR025836">
    <property type="entry name" value="Zn_knuckle_CX2CX4HX4C"/>
</dbReference>
<dbReference type="PANTHER" id="PTHR31286">
    <property type="entry name" value="GLYCINE-RICH CELL WALL STRUCTURAL PROTEIN 1.8-LIKE"/>
    <property type="match status" value="1"/>
</dbReference>
<dbReference type="InterPro" id="IPR040256">
    <property type="entry name" value="At4g02000-like"/>
</dbReference>
<dbReference type="Pfam" id="PF14392">
    <property type="entry name" value="zf-CCHC_4"/>
    <property type="match status" value="1"/>
</dbReference>
<dbReference type="AlphaFoldDB" id="A0A803MUJ9"/>
<dbReference type="EnsemblPlants" id="AUR62035511-RA">
    <property type="protein sequence ID" value="AUR62035511-RA:cds"/>
    <property type="gene ID" value="AUR62035511"/>
</dbReference>
<feature type="region of interest" description="Disordered" evidence="1">
    <location>
        <begin position="409"/>
        <end position="468"/>
    </location>
</feature>
<evidence type="ECO:0000313" key="4">
    <source>
        <dbReference type="Proteomes" id="UP000596660"/>
    </source>
</evidence>
<evidence type="ECO:0000313" key="3">
    <source>
        <dbReference type="EnsemblPlants" id="AUR62035511-RA:cds"/>
    </source>
</evidence>
<evidence type="ECO:0000256" key="1">
    <source>
        <dbReference type="SAM" id="MobiDB-lite"/>
    </source>
</evidence>
<reference evidence="3" key="1">
    <citation type="journal article" date="2017" name="Nature">
        <title>The genome of Chenopodium quinoa.</title>
        <authorList>
            <person name="Jarvis D.E."/>
            <person name="Ho Y.S."/>
            <person name="Lightfoot D.J."/>
            <person name="Schmoeckel S.M."/>
            <person name="Li B."/>
            <person name="Borm T.J.A."/>
            <person name="Ohyanagi H."/>
            <person name="Mineta K."/>
            <person name="Michell C.T."/>
            <person name="Saber N."/>
            <person name="Kharbatia N.M."/>
            <person name="Rupper R.R."/>
            <person name="Sharp A.R."/>
            <person name="Dally N."/>
            <person name="Boughton B.A."/>
            <person name="Woo Y.H."/>
            <person name="Gao G."/>
            <person name="Schijlen E.G.W.M."/>
            <person name="Guo X."/>
            <person name="Momin A.A."/>
            <person name="Negrao S."/>
            <person name="Al-Babili S."/>
            <person name="Gehring C."/>
            <person name="Roessner U."/>
            <person name="Jung C."/>
            <person name="Murphy K."/>
            <person name="Arold S.T."/>
            <person name="Gojobori T."/>
            <person name="van der Linden C.G."/>
            <person name="van Loo E.N."/>
            <person name="Jellen E.N."/>
            <person name="Maughan P.J."/>
            <person name="Tester M."/>
        </authorList>
    </citation>
    <scope>NUCLEOTIDE SEQUENCE [LARGE SCALE GENOMIC DNA]</scope>
    <source>
        <strain evidence="3">cv. PI 614886</strain>
    </source>
</reference>
<dbReference type="Proteomes" id="UP000596660">
    <property type="component" value="Unplaced"/>
</dbReference>
<feature type="domain" description="Zinc knuckle CX2CX4HX4C" evidence="2">
    <location>
        <begin position="110"/>
        <end position="140"/>
    </location>
</feature>
<name>A0A803MUJ9_CHEQI</name>